<reference evidence="2" key="1">
    <citation type="submission" date="2022-12" db="EMBL/GenBank/DDBJ databases">
        <authorList>
            <person name="Alioto T."/>
            <person name="Alioto T."/>
            <person name="Gomez Garrido J."/>
        </authorList>
    </citation>
    <scope>NUCLEOTIDE SEQUENCE</scope>
</reference>
<evidence type="ECO:0000256" key="1">
    <source>
        <dbReference type="SAM" id="MobiDB-lite"/>
    </source>
</evidence>
<dbReference type="EMBL" id="OX395137">
    <property type="protein sequence ID" value="CAI5788540.1"/>
    <property type="molecule type" value="Genomic_DNA"/>
</dbReference>
<accession>A0AA35L275</accession>
<feature type="compositionally biased region" description="Basic and acidic residues" evidence="1">
    <location>
        <begin position="148"/>
        <end position="162"/>
    </location>
</feature>
<sequence length="514" mass="58889">MEMHTGMTYYNDAQDGTALVTKTLESANHLTPLHIPPGPPISPERYEELREIFQLRRPIVKGEQESEPLLPESHRIYEPPYKFDQEHQYYGSNRDAPLRLPDLPENSEEYEKYLRHKSPANPETHLVAGRHRPLHPYVHNNIDITGGPERDERAGEPLDRRLGYFPNGDENGQPGDPNASPKAGRKKTSKPPELDISFRAANMLENVKKALWLSTYKRDYTGKGSMNPLLLDDHDPKMIGRATGELGMDVELRESFPSAETQVRPLEGRIARALQGKPIRPYDPQQQDPGYICEHPPQWTGESLIRKCLDAVQSSSRQMPPETDSGAKKRIEDFPQNQIDRPVGNPRESMKHIKLPWSRFQKITDTWKTEKLYQRQLAVPPEPEIVVKPAESIRYEDLPPSRLSNYIVWHHPISLSKPGPTEVSFETCDDIPGAQCVPNVFPGIESRSSFPEWIPNCGIARPQTKLNDMQYCFRKGEAIKRLSDLTRGGIRDLRDHDRKGRRHKFYGVNAYHYN</sequence>
<dbReference type="PANTHER" id="PTHR31393:SF2">
    <property type="entry name" value="CHROMOSOME 7 OPEN READING FRAME 31"/>
    <property type="match status" value="1"/>
</dbReference>
<organism evidence="2 3">
    <name type="scientific">Podarcis lilfordi</name>
    <name type="common">Lilford's wall lizard</name>
    <dbReference type="NCBI Taxonomy" id="74358"/>
    <lineage>
        <taxon>Eukaryota</taxon>
        <taxon>Metazoa</taxon>
        <taxon>Chordata</taxon>
        <taxon>Craniata</taxon>
        <taxon>Vertebrata</taxon>
        <taxon>Euteleostomi</taxon>
        <taxon>Lepidosauria</taxon>
        <taxon>Squamata</taxon>
        <taxon>Bifurcata</taxon>
        <taxon>Unidentata</taxon>
        <taxon>Episquamata</taxon>
        <taxon>Laterata</taxon>
        <taxon>Lacertibaenia</taxon>
        <taxon>Lacertidae</taxon>
        <taxon>Podarcis</taxon>
    </lineage>
</organism>
<evidence type="ECO:0000313" key="3">
    <source>
        <dbReference type="Proteomes" id="UP001178461"/>
    </source>
</evidence>
<dbReference type="AlphaFoldDB" id="A0AA35L275"/>
<dbReference type="GO" id="GO:0005813">
    <property type="term" value="C:centrosome"/>
    <property type="evidence" value="ECO:0007669"/>
    <property type="project" value="TreeGrafter"/>
</dbReference>
<name>A0AA35L275_9SAUR</name>
<proteinExistence type="predicted"/>
<feature type="region of interest" description="Disordered" evidence="1">
    <location>
        <begin position="141"/>
        <end position="193"/>
    </location>
</feature>
<keyword evidence="3" id="KW-1185">Reference proteome</keyword>
<dbReference type="InterPro" id="IPR027886">
    <property type="entry name" value="SPMIP4"/>
</dbReference>
<dbReference type="PANTHER" id="PTHR31393">
    <property type="entry name" value="C5ORF31"/>
    <property type="match status" value="1"/>
</dbReference>
<protein>
    <submittedName>
        <fullName evidence="2">Uncharacterized protein</fullName>
    </submittedName>
</protein>
<dbReference type="Proteomes" id="UP001178461">
    <property type="component" value="Chromosome 12"/>
</dbReference>
<gene>
    <name evidence="2" type="ORF">PODLI_1B042964</name>
</gene>
<evidence type="ECO:0000313" key="2">
    <source>
        <dbReference type="EMBL" id="CAI5788540.1"/>
    </source>
</evidence>
<dbReference type="Pfam" id="PF15093">
    <property type="entry name" value="SPMIP4-like"/>
    <property type="match status" value="1"/>
</dbReference>